<sequence>MAWKQQTTPIPAGPPPSAETEAFLLFWIPDIFTPRMATANGSIKAAMSRVRESGKTCSVFGLTATRSESLPPSLLAPSPASLVQPLVNEFLPGSGSGRSIGNSTGDLVSHDCASRELQAGKTSYEGGSTCEGEDGQSALASFVEEGVATSNSTPLYIDDSILSDNAG</sequence>
<keyword evidence="2" id="KW-1185">Reference proteome</keyword>
<name>A0A177FEH2_9EURO</name>
<dbReference type="GeneID" id="34598139"/>
<evidence type="ECO:0000313" key="1">
    <source>
        <dbReference type="EMBL" id="OAG42684.1"/>
    </source>
</evidence>
<accession>A0A177FEH2</accession>
<protein>
    <submittedName>
        <fullName evidence="1">Uncharacterized protein</fullName>
    </submittedName>
</protein>
<dbReference type="RefSeq" id="XP_022514636.1">
    <property type="nucleotide sequence ID" value="XM_022652942.1"/>
</dbReference>
<gene>
    <name evidence="1" type="ORF">AYO21_02967</name>
</gene>
<comment type="caution">
    <text evidence="1">The sequence shown here is derived from an EMBL/GenBank/DDBJ whole genome shotgun (WGS) entry which is preliminary data.</text>
</comment>
<evidence type="ECO:0000313" key="2">
    <source>
        <dbReference type="Proteomes" id="UP000077002"/>
    </source>
</evidence>
<reference evidence="1 2" key="1">
    <citation type="submission" date="2016-03" db="EMBL/GenBank/DDBJ databases">
        <title>Draft genome sequence of the Fonsecaea monophora CBS 269.37.</title>
        <authorList>
            <person name="Bombassaro A."/>
            <person name="Vinicius W.A."/>
            <person name="De Hoog S."/>
            <person name="Sun J."/>
            <person name="Souza E.M."/>
            <person name="Raittz R.T."/>
            <person name="Costa F."/>
            <person name="Leao A.C."/>
            <person name="Tadra-Sfeir M.Z."/>
            <person name="Baura V."/>
            <person name="Balsanelli E."/>
            <person name="Pedrosa F.O."/>
            <person name="Moreno L.F."/>
            <person name="Steffens M.B."/>
            <person name="Xi L."/>
            <person name="Bocca A.L."/>
            <person name="Felipe M.S."/>
            <person name="Teixeira M."/>
            <person name="Telles Filho F.Q."/>
            <person name="Azevedo C.M."/>
            <person name="Gomes R."/>
            <person name="Vicente V.A."/>
        </authorList>
    </citation>
    <scope>NUCLEOTIDE SEQUENCE [LARGE SCALE GENOMIC DNA]</scope>
    <source>
        <strain evidence="1 2">CBS 269.37</strain>
    </source>
</reference>
<dbReference type="Proteomes" id="UP000077002">
    <property type="component" value="Unassembled WGS sequence"/>
</dbReference>
<proteinExistence type="predicted"/>
<organism evidence="1 2">
    <name type="scientific">Fonsecaea monophora</name>
    <dbReference type="NCBI Taxonomy" id="254056"/>
    <lineage>
        <taxon>Eukaryota</taxon>
        <taxon>Fungi</taxon>
        <taxon>Dikarya</taxon>
        <taxon>Ascomycota</taxon>
        <taxon>Pezizomycotina</taxon>
        <taxon>Eurotiomycetes</taxon>
        <taxon>Chaetothyriomycetidae</taxon>
        <taxon>Chaetothyriales</taxon>
        <taxon>Herpotrichiellaceae</taxon>
        <taxon>Fonsecaea</taxon>
    </lineage>
</organism>
<dbReference type="EMBL" id="LVKK01000014">
    <property type="protein sequence ID" value="OAG42684.1"/>
    <property type="molecule type" value="Genomic_DNA"/>
</dbReference>
<dbReference type="AlphaFoldDB" id="A0A177FEH2"/>